<dbReference type="AlphaFoldDB" id="A0A9Q0BK93"/>
<dbReference type="Proteomes" id="UP001059596">
    <property type="component" value="Unassembled WGS sequence"/>
</dbReference>
<accession>A0A9Q0BK93</accession>
<organism evidence="1 2">
    <name type="scientific">Drosophila gunungcola</name>
    <name type="common">fruit fly</name>
    <dbReference type="NCBI Taxonomy" id="103775"/>
    <lineage>
        <taxon>Eukaryota</taxon>
        <taxon>Metazoa</taxon>
        <taxon>Ecdysozoa</taxon>
        <taxon>Arthropoda</taxon>
        <taxon>Hexapoda</taxon>
        <taxon>Insecta</taxon>
        <taxon>Pterygota</taxon>
        <taxon>Neoptera</taxon>
        <taxon>Endopterygota</taxon>
        <taxon>Diptera</taxon>
        <taxon>Brachycera</taxon>
        <taxon>Muscomorpha</taxon>
        <taxon>Ephydroidea</taxon>
        <taxon>Drosophilidae</taxon>
        <taxon>Drosophila</taxon>
        <taxon>Sophophora</taxon>
    </lineage>
</organism>
<feature type="non-terminal residue" evidence="1">
    <location>
        <position position="1"/>
    </location>
</feature>
<reference evidence="1" key="1">
    <citation type="journal article" date="2023" name="Genome Biol. Evol.">
        <title>Long-read-based Genome Assembly of Drosophila gunungcola Reveals Fewer Chemosensory Genes in Flower-breeding Species.</title>
        <authorList>
            <person name="Negi A."/>
            <person name="Liao B.Y."/>
            <person name="Yeh S.D."/>
        </authorList>
    </citation>
    <scope>NUCLEOTIDE SEQUENCE</scope>
    <source>
        <strain evidence="1">Sukarami</strain>
    </source>
</reference>
<name>A0A9Q0BK93_9MUSC</name>
<evidence type="ECO:0000313" key="1">
    <source>
        <dbReference type="EMBL" id="KAI8035257.1"/>
    </source>
</evidence>
<evidence type="ECO:0000313" key="2">
    <source>
        <dbReference type="Proteomes" id="UP001059596"/>
    </source>
</evidence>
<protein>
    <submittedName>
        <fullName evidence="1">Uncharacterized protein</fullName>
    </submittedName>
</protein>
<keyword evidence="2" id="KW-1185">Reference proteome</keyword>
<comment type="caution">
    <text evidence="1">The sequence shown here is derived from an EMBL/GenBank/DDBJ whole genome shotgun (WGS) entry which is preliminary data.</text>
</comment>
<proteinExistence type="predicted"/>
<dbReference type="EMBL" id="JAMKOV010000040">
    <property type="protein sequence ID" value="KAI8035257.1"/>
    <property type="molecule type" value="Genomic_DNA"/>
</dbReference>
<sequence>MLPGLAQELVDQRGPGIVAFASCVGKVRVEQHLTPGTLRHHVAVDQLVAPAVRENTLHVLRNQGIPLLQKDEVVLAGIRLRRVCVYIDVPGMQCLQRVHQQEIV</sequence>
<gene>
    <name evidence="1" type="ORF">M5D96_011914</name>
</gene>